<keyword evidence="9" id="KW-0325">Glycoprotein</keyword>
<name>A0AA88DES6_FICCA</name>
<comment type="caution">
    <text evidence="10">The sequence shown here is derived from an EMBL/GenBank/DDBJ whole genome shotgun (WGS) entry which is preliminary data.</text>
</comment>
<accession>A0AA88DES6</accession>
<dbReference type="GO" id="GO:0016020">
    <property type="term" value="C:membrane"/>
    <property type="evidence" value="ECO:0007669"/>
    <property type="project" value="UniProtKB-SubCell"/>
</dbReference>
<dbReference type="SUPFAM" id="SSF52058">
    <property type="entry name" value="L domain-like"/>
    <property type="match status" value="1"/>
</dbReference>
<proteinExistence type="predicted"/>
<evidence type="ECO:0000256" key="5">
    <source>
        <dbReference type="ARBA" id="ARBA00022737"/>
    </source>
</evidence>
<keyword evidence="7" id="KW-0472">Membrane</keyword>
<keyword evidence="6" id="KW-1133">Transmembrane helix</keyword>
<dbReference type="Gene3D" id="3.80.10.10">
    <property type="entry name" value="Ribonuclease Inhibitor"/>
    <property type="match status" value="1"/>
</dbReference>
<comment type="subcellular location">
    <subcellularLocation>
        <location evidence="1">Membrane</location>
        <topology evidence="1">Single-pass type I membrane protein</topology>
    </subcellularLocation>
</comment>
<dbReference type="InterPro" id="IPR032675">
    <property type="entry name" value="LRR_dom_sf"/>
</dbReference>
<evidence type="ECO:0000256" key="7">
    <source>
        <dbReference type="ARBA" id="ARBA00023136"/>
    </source>
</evidence>
<evidence type="ECO:0000256" key="8">
    <source>
        <dbReference type="ARBA" id="ARBA00023170"/>
    </source>
</evidence>
<organism evidence="10 11">
    <name type="scientific">Ficus carica</name>
    <name type="common">Common fig</name>
    <dbReference type="NCBI Taxonomy" id="3494"/>
    <lineage>
        <taxon>Eukaryota</taxon>
        <taxon>Viridiplantae</taxon>
        <taxon>Streptophyta</taxon>
        <taxon>Embryophyta</taxon>
        <taxon>Tracheophyta</taxon>
        <taxon>Spermatophyta</taxon>
        <taxon>Magnoliopsida</taxon>
        <taxon>eudicotyledons</taxon>
        <taxon>Gunneridae</taxon>
        <taxon>Pentapetalae</taxon>
        <taxon>rosids</taxon>
        <taxon>fabids</taxon>
        <taxon>Rosales</taxon>
        <taxon>Moraceae</taxon>
        <taxon>Ficeae</taxon>
        <taxon>Ficus</taxon>
    </lineage>
</organism>
<dbReference type="InterPro" id="IPR001611">
    <property type="entry name" value="Leu-rich_rpt"/>
</dbReference>
<evidence type="ECO:0000256" key="2">
    <source>
        <dbReference type="ARBA" id="ARBA00022614"/>
    </source>
</evidence>
<keyword evidence="5" id="KW-0677">Repeat</keyword>
<keyword evidence="11" id="KW-1185">Reference proteome</keyword>
<evidence type="ECO:0000256" key="1">
    <source>
        <dbReference type="ARBA" id="ARBA00004479"/>
    </source>
</evidence>
<dbReference type="Proteomes" id="UP001187192">
    <property type="component" value="Unassembled WGS sequence"/>
</dbReference>
<evidence type="ECO:0000256" key="9">
    <source>
        <dbReference type="ARBA" id="ARBA00023180"/>
    </source>
</evidence>
<dbReference type="EMBL" id="BTGU01000067">
    <property type="protein sequence ID" value="GMN56933.1"/>
    <property type="molecule type" value="Genomic_DNA"/>
</dbReference>
<dbReference type="AlphaFoldDB" id="A0AA88DES6"/>
<reference evidence="10" key="1">
    <citation type="submission" date="2023-07" db="EMBL/GenBank/DDBJ databases">
        <title>draft genome sequence of fig (Ficus carica).</title>
        <authorList>
            <person name="Takahashi T."/>
            <person name="Nishimura K."/>
        </authorList>
    </citation>
    <scope>NUCLEOTIDE SEQUENCE</scope>
</reference>
<evidence type="ECO:0000313" key="10">
    <source>
        <dbReference type="EMBL" id="GMN56933.1"/>
    </source>
</evidence>
<keyword evidence="4" id="KW-0732">Signal</keyword>
<keyword evidence="2" id="KW-0433">Leucine-rich repeat</keyword>
<keyword evidence="3" id="KW-0812">Transmembrane</keyword>
<sequence length="119" mass="13369">MFQMPKLETTISQAKEVCSNFSQKSPPDGSSKYLVGSAPSNLTLLSLHDNLLNGTIPSWIYELPYLEDLRLDNNLFAGEIREFKSTSLQLLSLSENKLWHHSKINIPSGRTPVFGSFIK</sequence>
<evidence type="ECO:0000256" key="3">
    <source>
        <dbReference type="ARBA" id="ARBA00022692"/>
    </source>
</evidence>
<dbReference type="Pfam" id="PF00560">
    <property type="entry name" value="LRR_1"/>
    <property type="match status" value="1"/>
</dbReference>
<evidence type="ECO:0000256" key="6">
    <source>
        <dbReference type="ARBA" id="ARBA00022989"/>
    </source>
</evidence>
<dbReference type="PANTHER" id="PTHR27000:SF803">
    <property type="entry name" value="RECEPTOR-LIKE PROTEIN 45"/>
    <property type="match status" value="1"/>
</dbReference>
<gene>
    <name evidence="10" type="ORF">TIFTF001_026047</name>
</gene>
<keyword evidence="8" id="KW-0675">Receptor</keyword>
<dbReference type="PANTHER" id="PTHR27000">
    <property type="entry name" value="LEUCINE-RICH REPEAT RECEPTOR-LIKE PROTEIN KINASE FAMILY PROTEIN-RELATED"/>
    <property type="match status" value="1"/>
</dbReference>
<protein>
    <submittedName>
        <fullName evidence="10">Uncharacterized protein</fullName>
    </submittedName>
</protein>
<evidence type="ECO:0000313" key="11">
    <source>
        <dbReference type="Proteomes" id="UP001187192"/>
    </source>
</evidence>
<evidence type="ECO:0000256" key="4">
    <source>
        <dbReference type="ARBA" id="ARBA00022729"/>
    </source>
</evidence>